<accession>A0A173SAP8</accession>
<organism evidence="14 15">
    <name type="scientific">Eubacterium ramulus</name>
    <dbReference type="NCBI Taxonomy" id="39490"/>
    <lineage>
        <taxon>Bacteria</taxon>
        <taxon>Bacillati</taxon>
        <taxon>Bacillota</taxon>
        <taxon>Clostridia</taxon>
        <taxon>Eubacteriales</taxon>
        <taxon>Eubacteriaceae</taxon>
        <taxon>Eubacterium</taxon>
    </lineage>
</organism>
<feature type="active site" description="Nucleophile" evidence="12">
    <location>
        <position position="295"/>
    </location>
</feature>
<dbReference type="InterPro" id="IPR013783">
    <property type="entry name" value="Ig-like_fold"/>
</dbReference>
<evidence type="ECO:0000256" key="4">
    <source>
        <dbReference type="ARBA" id="ARBA00009000"/>
    </source>
</evidence>
<dbReference type="GO" id="GO:0004553">
    <property type="term" value="F:hydrolase activity, hydrolyzing O-glycosyl compounds"/>
    <property type="evidence" value="ECO:0007669"/>
    <property type="project" value="InterPro"/>
</dbReference>
<dbReference type="PIRSF" id="PIRSF000463">
    <property type="entry name" value="GlgB"/>
    <property type="match status" value="1"/>
</dbReference>
<dbReference type="SUPFAM" id="SSF81296">
    <property type="entry name" value="E set domains"/>
    <property type="match status" value="1"/>
</dbReference>
<dbReference type="InterPro" id="IPR017853">
    <property type="entry name" value="GH"/>
</dbReference>
<dbReference type="InterPro" id="IPR044143">
    <property type="entry name" value="GlgB_N_E_set_prok"/>
</dbReference>
<dbReference type="STRING" id="39490.ERS852448_00862"/>
<dbReference type="SMART" id="SM00642">
    <property type="entry name" value="Aamy"/>
    <property type="match status" value="1"/>
</dbReference>
<protein>
    <recommendedName>
        <fullName evidence="5 11">1,4-alpha-glucan branching enzyme</fullName>
        <ecNumber evidence="5 11">2.4.1.18</ecNumber>
    </recommendedName>
</protein>
<evidence type="ECO:0000256" key="7">
    <source>
        <dbReference type="ARBA" id="ARBA00022676"/>
    </source>
</evidence>
<evidence type="ECO:0000313" key="15">
    <source>
        <dbReference type="Proteomes" id="UP000095492"/>
    </source>
</evidence>
<dbReference type="Pfam" id="PF02806">
    <property type="entry name" value="Alpha-amylase_C"/>
    <property type="match status" value="1"/>
</dbReference>
<dbReference type="EMBL" id="CYYA01000004">
    <property type="protein sequence ID" value="CUM87086.1"/>
    <property type="molecule type" value="Genomic_DNA"/>
</dbReference>
<evidence type="ECO:0000256" key="10">
    <source>
        <dbReference type="ARBA" id="ARBA00023277"/>
    </source>
</evidence>
<dbReference type="GO" id="GO:0043169">
    <property type="term" value="F:cation binding"/>
    <property type="evidence" value="ECO:0007669"/>
    <property type="project" value="InterPro"/>
</dbReference>
<dbReference type="PANTHER" id="PTHR43651:SF3">
    <property type="entry name" value="1,4-ALPHA-GLUCAN-BRANCHING ENZYME"/>
    <property type="match status" value="1"/>
</dbReference>
<keyword evidence="10" id="KW-0119">Carbohydrate metabolism</keyword>
<dbReference type="InterPro" id="IPR006048">
    <property type="entry name" value="A-amylase/branching_C"/>
</dbReference>
<name>A0A173SAP8_EUBRA</name>
<evidence type="ECO:0000256" key="8">
    <source>
        <dbReference type="ARBA" id="ARBA00022679"/>
    </source>
</evidence>
<dbReference type="GO" id="GO:0005978">
    <property type="term" value="P:glycogen biosynthetic process"/>
    <property type="evidence" value="ECO:0007669"/>
    <property type="project" value="UniProtKB-UniRule"/>
</dbReference>
<keyword evidence="8 14" id="KW-0808">Transferase</keyword>
<dbReference type="Gene3D" id="3.20.20.80">
    <property type="entry name" value="Glycosidases"/>
    <property type="match status" value="1"/>
</dbReference>
<evidence type="ECO:0000256" key="12">
    <source>
        <dbReference type="PIRSR" id="PIRSR000463-1"/>
    </source>
</evidence>
<keyword evidence="7 14" id="KW-0328">Glycosyltransferase</keyword>
<evidence type="ECO:0000256" key="5">
    <source>
        <dbReference type="ARBA" id="ARBA00012541"/>
    </source>
</evidence>
<evidence type="ECO:0000259" key="13">
    <source>
        <dbReference type="SMART" id="SM00642"/>
    </source>
</evidence>
<dbReference type="InterPro" id="IPR006047">
    <property type="entry name" value="GH13_cat_dom"/>
</dbReference>
<feature type="active site" description="Proton donor" evidence="12">
    <location>
        <position position="338"/>
    </location>
</feature>
<keyword evidence="9" id="KW-0320">Glycogen biosynthesis</keyword>
<dbReference type="Pfam" id="PF02922">
    <property type="entry name" value="CBM_48"/>
    <property type="match status" value="1"/>
</dbReference>
<dbReference type="OrthoDB" id="9800174at2"/>
<comment type="catalytic activity">
    <reaction evidence="1">
        <text>Transfers a segment of a (1-&gt;4)-alpha-D-glucan chain to a primary hydroxy group in a similar glucan chain.</text>
        <dbReference type="EC" id="2.4.1.18"/>
    </reaction>
</comment>
<dbReference type="Proteomes" id="UP000095492">
    <property type="component" value="Unassembled WGS sequence"/>
</dbReference>
<feature type="domain" description="Glycosyl hydrolase family 13 catalytic" evidence="13">
    <location>
        <begin position="136"/>
        <end position="505"/>
    </location>
</feature>
<dbReference type="InterPro" id="IPR013780">
    <property type="entry name" value="Glyco_hydro_b"/>
</dbReference>
<dbReference type="InterPro" id="IPR037439">
    <property type="entry name" value="Branching_enzy"/>
</dbReference>
<dbReference type="EC" id="2.4.1.18" evidence="5 11"/>
<dbReference type="Gene3D" id="2.60.40.10">
    <property type="entry name" value="Immunoglobulins"/>
    <property type="match status" value="1"/>
</dbReference>
<dbReference type="GO" id="GO:0003844">
    <property type="term" value="F:1,4-alpha-glucan branching enzyme activity"/>
    <property type="evidence" value="ECO:0007669"/>
    <property type="project" value="UniProtKB-UniRule"/>
</dbReference>
<dbReference type="InterPro" id="IPR004193">
    <property type="entry name" value="Glyco_hydro_13_N"/>
</dbReference>
<proteinExistence type="inferred from homology"/>
<evidence type="ECO:0000256" key="2">
    <source>
        <dbReference type="ARBA" id="ARBA00002953"/>
    </source>
</evidence>
<sequence>MDFYGFYTGKEFEAYRFLGAHACEKGTVFRTFAPNAQRISLIGEFNGWQETPMQKVHDGNFWECYAENAQKGMMYKYKIYGADGSCIDHCDPYGFYAELRPNSASIIYDTKNYHFTDGEWMKKRSIHREAPLNIYEVHFGSWRKKVNDDPEGWYTYREMADLLIPYLNENEYNYVELMPLSEHPCDESWGYQNTGFFAPTSRYGTPDDLRYFVNACHKHKIGVLMDFVPVHFAVDAYALWNYDGSALYEYPNQDVGYSEWGSCNFMHSRGEVRSFLQSAAAYWLAEYHFDGLRMDAVSNLIYWQGNEARGVNNLAVSFIQNMNQGLKDRFPTAMLVAEDSSSYPGVTKTVCDGGLGFDYKWDMGWMNDTLNYFRTAPEYRSANYHKLTFSMMYYYNEAYILPLSHDEVVHGKATIIQKMSGDYEEKFPQARAMYMYMYAHPGKKLNFMGNEIAQFREWDEKRQQDWEILKFPKHKEFHHFMMELNNVYEAHPALWEADYAQDGFRWIDCHQEEKCIYAFERKSKKERIVAVFHFGNTGEQEYTMKISDAKKLKLIYSSDDTEMKKGHPGYQKDLTVKKGQISMLLPAYSARFYQVEK</sequence>
<keyword evidence="6" id="KW-0321">Glycogen metabolism</keyword>
<dbReference type="InterPro" id="IPR006407">
    <property type="entry name" value="GlgB"/>
</dbReference>
<dbReference type="AlphaFoldDB" id="A0A173SAP8"/>
<dbReference type="CDD" id="cd11322">
    <property type="entry name" value="AmyAc_Glg_BE"/>
    <property type="match status" value="1"/>
</dbReference>
<dbReference type="InterPro" id="IPR014756">
    <property type="entry name" value="Ig_E-set"/>
</dbReference>
<dbReference type="RefSeq" id="WP_055289569.1">
    <property type="nucleotide sequence ID" value="NZ_CYYA01000004.1"/>
</dbReference>
<evidence type="ECO:0000256" key="6">
    <source>
        <dbReference type="ARBA" id="ARBA00022600"/>
    </source>
</evidence>
<dbReference type="PANTHER" id="PTHR43651">
    <property type="entry name" value="1,4-ALPHA-GLUCAN-BRANCHING ENZYME"/>
    <property type="match status" value="1"/>
</dbReference>
<dbReference type="NCBIfam" id="TIGR01515">
    <property type="entry name" value="branching_enzym"/>
    <property type="match status" value="1"/>
</dbReference>
<evidence type="ECO:0000256" key="3">
    <source>
        <dbReference type="ARBA" id="ARBA00004964"/>
    </source>
</evidence>
<evidence type="ECO:0000256" key="11">
    <source>
        <dbReference type="NCBIfam" id="TIGR01515"/>
    </source>
</evidence>
<comment type="pathway">
    <text evidence="3">Glycan biosynthesis; glycogen biosynthesis.</text>
</comment>
<dbReference type="NCBIfam" id="NF008967">
    <property type="entry name" value="PRK12313.1"/>
    <property type="match status" value="1"/>
</dbReference>
<dbReference type="UniPathway" id="UPA00164"/>
<comment type="similarity">
    <text evidence="4">Belongs to the glycosyl hydrolase 13 family. GlgB subfamily.</text>
</comment>
<evidence type="ECO:0000256" key="9">
    <source>
        <dbReference type="ARBA" id="ARBA00023056"/>
    </source>
</evidence>
<evidence type="ECO:0000256" key="1">
    <source>
        <dbReference type="ARBA" id="ARBA00000826"/>
    </source>
</evidence>
<dbReference type="SUPFAM" id="SSF51011">
    <property type="entry name" value="Glycosyl hydrolase domain"/>
    <property type="match status" value="1"/>
</dbReference>
<reference evidence="14 15" key="1">
    <citation type="submission" date="2015-09" db="EMBL/GenBank/DDBJ databases">
        <authorList>
            <consortium name="Pathogen Informatics"/>
        </authorList>
    </citation>
    <scope>NUCLEOTIDE SEQUENCE [LARGE SCALE GENOMIC DNA]</scope>
    <source>
        <strain evidence="14 15">2789STDY5608891</strain>
    </source>
</reference>
<comment type="function">
    <text evidence="2">Catalyzes the formation of the alpha-1,6-glucosidic linkages in glycogen by scission of a 1,4-alpha-linked oligosaccharide from growing alpha-1,4-glucan chains and the subsequent attachment of the oligosaccharide to the alpha-1,6 position.</text>
</comment>
<gene>
    <name evidence="14" type="primary">glgB_2</name>
    <name evidence="14" type="ORF">ERS852448_00862</name>
</gene>
<dbReference type="GO" id="GO:0005829">
    <property type="term" value="C:cytosol"/>
    <property type="evidence" value="ECO:0007669"/>
    <property type="project" value="TreeGrafter"/>
</dbReference>
<evidence type="ECO:0000313" key="14">
    <source>
        <dbReference type="EMBL" id="CUM87086.1"/>
    </source>
</evidence>
<dbReference type="SUPFAM" id="SSF51445">
    <property type="entry name" value="(Trans)glycosidases"/>
    <property type="match status" value="1"/>
</dbReference>
<dbReference type="Gene3D" id="2.60.40.1180">
    <property type="entry name" value="Golgi alpha-mannosidase II"/>
    <property type="match status" value="1"/>
</dbReference>
<dbReference type="CDD" id="cd02855">
    <property type="entry name" value="E_set_GBE_prok_N"/>
    <property type="match status" value="1"/>
</dbReference>